<keyword evidence="2" id="KW-1185">Reference proteome</keyword>
<protein>
    <recommendedName>
        <fullName evidence="3">CCHC-type domain-containing protein</fullName>
    </recommendedName>
</protein>
<dbReference type="GO" id="GO:0008270">
    <property type="term" value="F:zinc ion binding"/>
    <property type="evidence" value="ECO:0007669"/>
    <property type="project" value="InterPro"/>
</dbReference>
<reference evidence="1" key="1">
    <citation type="journal article" date="2020" name="Stud. Mycol.">
        <title>101 Dothideomycetes genomes: a test case for predicting lifestyles and emergence of pathogens.</title>
        <authorList>
            <person name="Haridas S."/>
            <person name="Albert R."/>
            <person name="Binder M."/>
            <person name="Bloem J."/>
            <person name="Labutti K."/>
            <person name="Salamov A."/>
            <person name="Andreopoulos B."/>
            <person name="Baker S."/>
            <person name="Barry K."/>
            <person name="Bills G."/>
            <person name="Bluhm B."/>
            <person name="Cannon C."/>
            <person name="Castanera R."/>
            <person name="Culley D."/>
            <person name="Daum C."/>
            <person name="Ezra D."/>
            <person name="Gonzalez J."/>
            <person name="Henrissat B."/>
            <person name="Kuo A."/>
            <person name="Liang C."/>
            <person name="Lipzen A."/>
            <person name="Lutzoni F."/>
            <person name="Magnuson J."/>
            <person name="Mondo S."/>
            <person name="Nolan M."/>
            <person name="Ohm R."/>
            <person name="Pangilinan J."/>
            <person name="Park H.-J."/>
            <person name="Ramirez L."/>
            <person name="Alfaro M."/>
            <person name="Sun H."/>
            <person name="Tritt A."/>
            <person name="Yoshinaga Y."/>
            <person name="Zwiers L.-H."/>
            <person name="Turgeon B."/>
            <person name="Goodwin S."/>
            <person name="Spatafora J."/>
            <person name="Crous P."/>
            <person name="Grigoriev I."/>
        </authorList>
    </citation>
    <scope>NUCLEOTIDE SEQUENCE</scope>
    <source>
        <strain evidence="1">ATCC 74209</strain>
    </source>
</reference>
<accession>A0A9P4JQ82</accession>
<dbReference type="Proteomes" id="UP000799536">
    <property type="component" value="Unassembled WGS sequence"/>
</dbReference>
<comment type="caution">
    <text evidence="1">The sequence shown here is derived from an EMBL/GenBank/DDBJ whole genome shotgun (WGS) entry which is preliminary data.</text>
</comment>
<evidence type="ECO:0000313" key="1">
    <source>
        <dbReference type="EMBL" id="KAF2202394.1"/>
    </source>
</evidence>
<evidence type="ECO:0008006" key="3">
    <source>
        <dbReference type="Google" id="ProtNLM"/>
    </source>
</evidence>
<sequence length="188" mass="20406">MLDVNGGKRIAEIANDQCASKTKKLSRQTFWKCHKRGNIRDACPFSLLRIISDANPLAEGYPAADDNLVGAAHPIDVVKPVAVVNPVPYAKIVDAVNTVVPVSIVDGPPQPKKDRRKCHKCKQTGHICNFCPNSKDNRFQRIKHDAAIDPAVAPGYCDSALVHGNQIPSETAFGICVETGHTSHHCPQ</sequence>
<dbReference type="InterPro" id="IPR036875">
    <property type="entry name" value="Znf_CCHC_sf"/>
</dbReference>
<gene>
    <name evidence="1" type="ORF">GQ43DRAFT_439730</name>
</gene>
<dbReference type="SUPFAM" id="SSF57756">
    <property type="entry name" value="Retrovirus zinc finger-like domains"/>
    <property type="match status" value="1"/>
</dbReference>
<proteinExistence type="predicted"/>
<evidence type="ECO:0000313" key="2">
    <source>
        <dbReference type="Proteomes" id="UP000799536"/>
    </source>
</evidence>
<dbReference type="GO" id="GO:0003676">
    <property type="term" value="F:nucleic acid binding"/>
    <property type="evidence" value="ECO:0007669"/>
    <property type="project" value="InterPro"/>
</dbReference>
<dbReference type="EMBL" id="ML993938">
    <property type="protein sequence ID" value="KAF2202394.1"/>
    <property type="molecule type" value="Genomic_DNA"/>
</dbReference>
<dbReference type="Gene3D" id="4.10.60.10">
    <property type="entry name" value="Zinc finger, CCHC-type"/>
    <property type="match status" value="1"/>
</dbReference>
<organism evidence="1 2">
    <name type="scientific">Delitschia confertaspora ATCC 74209</name>
    <dbReference type="NCBI Taxonomy" id="1513339"/>
    <lineage>
        <taxon>Eukaryota</taxon>
        <taxon>Fungi</taxon>
        <taxon>Dikarya</taxon>
        <taxon>Ascomycota</taxon>
        <taxon>Pezizomycotina</taxon>
        <taxon>Dothideomycetes</taxon>
        <taxon>Pleosporomycetidae</taxon>
        <taxon>Pleosporales</taxon>
        <taxon>Delitschiaceae</taxon>
        <taxon>Delitschia</taxon>
    </lineage>
</organism>
<dbReference type="AlphaFoldDB" id="A0A9P4JQ82"/>
<name>A0A9P4JQ82_9PLEO</name>